<accession>A0ABW6KCZ2</accession>
<dbReference type="PROSITE" id="PS51995">
    <property type="entry name" value="ATLF"/>
    <property type="match status" value="1"/>
</dbReference>
<sequence>MRKGILILIVCITSLFLLGNSQADMGGIPLKSFPNQSELKLNLSLQSKHLIEELIVVPKEPFDQLEAASMIARIDLLPQSLLAKLNENDIKVELFVGKLTDNPTADHLKGIIPRGYKSKKKWDHVPGIGGGKTVLVKVGHSEKGQGHGSVNLELHELAHSVERHVYKELRHNGNFLNVWNAEKYSLFPDRDYFLTFPEEYFAETFAMFYVGLESRLLLKEKAPLTYEFINNLK</sequence>
<dbReference type="RefSeq" id="WP_389362090.1">
    <property type="nucleotide sequence ID" value="NZ_JBIACK010000008.1"/>
</dbReference>
<keyword evidence="2" id="KW-0964">Secreted</keyword>
<dbReference type="Gene3D" id="3.40.390.10">
    <property type="entry name" value="Collagenase (Catalytic Domain)"/>
    <property type="match status" value="1"/>
</dbReference>
<dbReference type="CDD" id="cd20183">
    <property type="entry name" value="M34_PPEP"/>
    <property type="match status" value="1"/>
</dbReference>
<dbReference type="InterPro" id="IPR047568">
    <property type="entry name" value="ATLF-like_dom"/>
</dbReference>
<dbReference type="SUPFAM" id="SSF55486">
    <property type="entry name" value="Metalloproteases ('zincins'), catalytic domain"/>
    <property type="match status" value="1"/>
</dbReference>
<keyword evidence="5" id="KW-1185">Reference proteome</keyword>
<organism evidence="4 5">
    <name type="scientific">Cytobacillus spartinae</name>
    <dbReference type="NCBI Taxonomy" id="3299023"/>
    <lineage>
        <taxon>Bacteria</taxon>
        <taxon>Bacillati</taxon>
        <taxon>Bacillota</taxon>
        <taxon>Bacilli</taxon>
        <taxon>Bacillales</taxon>
        <taxon>Bacillaceae</taxon>
        <taxon>Cytobacillus</taxon>
    </lineage>
</organism>
<name>A0ABW6KCZ2_9BACI</name>
<reference evidence="4 5" key="1">
    <citation type="submission" date="2024-08" db="EMBL/GenBank/DDBJ databases">
        <title>Two novel Cytobacillus novel species.</title>
        <authorList>
            <person name="Liu G."/>
        </authorList>
    </citation>
    <scope>NUCLEOTIDE SEQUENCE [LARGE SCALE GENOMIC DNA]</scope>
    <source>
        <strain evidence="4 5">FJAT-54145</strain>
    </source>
</reference>
<comment type="caution">
    <text evidence="4">The sequence shown here is derived from an EMBL/GenBank/DDBJ whole genome shotgun (WGS) entry which is preliminary data.</text>
</comment>
<protein>
    <submittedName>
        <fullName evidence="4">Toxin</fullName>
    </submittedName>
</protein>
<gene>
    <name evidence="4" type="ORF">ACFYKX_16125</name>
</gene>
<feature type="domain" description="ATLF-like" evidence="3">
    <location>
        <begin position="48"/>
        <end position="233"/>
    </location>
</feature>
<dbReference type="Pfam" id="PF07737">
    <property type="entry name" value="ATLF"/>
    <property type="match status" value="1"/>
</dbReference>
<dbReference type="EMBL" id="JBIACK010000008">
    <property type="protein sequence ID" value="MFE8702126.1"/>
    <property type="molecule type" value="Genomic_DNA"/>
</dbReference>
<comment type="subcellular location">
    <subcellularLocation>
        <location evidence="1">Secreted</location>
    </subcellularLocation>
</comment>
<dbReference type="InterPro" id="IPR014781">
    <property type="entry name" value="Anthrax_toxin_lethal/edema_N/C"/>
</dbReference>
<evidence type="ECO:0000256" key="1">
    <source>
        <dbReference type="ARBA" id="ARBA00004613"/>
    </source>
</evidence>
<evidence type="ECO:0000313" key="5">
    <source>
        <dbReference type="Proteomes" id="UP001601059"/>
    </source>
</evidence>
<evidence type="ECO:0000259" key="3">
    <source>
        <dbReference type="PROSITE" id="PS51995"/>
    </source>
</evidence>
<evidence type="ECO:0000256" key="2">
    <source>
        <dbReference type="ARBA" id="ARBA00022525"/>
    </source>
</evidence>
<proteinExistence type="predicted"/>
<evidence type="ECO:0000313" key="4">
    <source>
        <dbReference type="EMBL" id="MFE8702126.1"/>
    </source>
</evidence>
<dbReference type="InterPro" id="IPR024079">
    <property type="entry name" value="MetalloPept_cat_dom_sf"/>
</dbReference>
<dbReference type="Proteomes" id="UP001601059">
    <property type="component" value="Unassembled WGS sequence"/>
</dbReference>